<dbReference type="InterPro" id="IPR018114">
    <property type="entry name" value="TRYPSIN_HIS"/>
</dbReference>
<organism evidence="5 6">
    <name type="scientific">Anser brachyrhynchus</name>
    <name type="common">Pink-footed goose</name>
    <dbReference type="NCBI Taxonomy" id="132585"/>
    <lineage>
        <taxon>Eukaryota</taxon>
        <taxon>Metazoa</taxon>
        <taxon>Chordata</taxon>
        <taxon>Craniata</taxon>
        <taxon>Vertebrata</taxon>
        <taxon>Euteleostomi</taxon>
        <taxon>Archelosauria</taxon>
        <taxon>Archosauria</taxon>
        <taxon>Dinosauria</taxon>
        <taxon>Saurischia</taxon>
        <taxon>Theropoda</taxon>
        <taxon>Coelurosauria</taxon>
        <taxon>Aves</taxon>
        <taxon>Neognathae</taxon>
        <taxon>Galloanserae</taxon>
        <taxon>Anseriformes</taxon>
        <taxon>Anatidae</taxon>
        <taxon>Anserinae</taxon>
        <taxon>Anser</taxon>
    </lineage>
</organism>
<reference evidence="5" key="1">
    <citation type="submission" date="2025-08" db="UniProtKB">
        <authorList>
            <consortium name="Ensembl"/>
        </authorList>
    </citation>
    <scope>IDENTIFICATION</scope>
</reference>
<evidence type="ECO:0000256" key="3">
    <source>
        <dbReference type="SAM" id="SignalP"/>
    </source>
</evidence>
<dbReference type="PROSITE" id="PS50240">
    <property type="entry name" value="TRYPSIN_DOM"/>
    <property type="match status" value="1"/>
</dbReference>
<dbReference type="PANTHER" id="PTHR24271">
    <property type="entry name" value="KALLIKREIN-RELATED"/>
    <property type="match status" value="1"/>
</dbReference>
<dbReference type="SUPFAM" id="SSF50494">
    <property type="entry name" value="Trypsin-like serine proteases"/>
    <property type="match status" value="1"/>
</dbReference>
<evidence type="ECO:0000313" key="5">
    <source>
        <dbReference type="Ensembl" id="ENSABRP00000004320.1"/>
    </source>
</evidence>
<proteinExistence type="predicted"/>
<dbReference type="AlphaFoldDB" id="A0A8B9I2J0"/>
<accession>A0A8B9I2J0</accession>
<keyword evidence="6" id="KW-1185">Reference proteome</keyword>
<keyword evidence="3" id="KW-0732">Signal</keyword>
<dbReference type="SMART" id="SM00020">
    <property type="entry name" value="Tryp_SPc"/>
    <property type="match status" value="1"/>
</dbReference>
<dbReference type="PANTHER" id="PTHR24271:SF51">
    <property type="entry name" value="GRANZYME M"/>
    <property type="match status" value="1"/>
</dbReference>
<feature type="signal peptide" evidence="3">
    <location>
        <begin position="1"/>
        <end position="22"/>
    </location>
</feature>
<evidence type="ECO:0000313" key="6">
    <source>
        <dbReference type="Proteomes" id="UP000694426"/>
    </source>
</evidence>
<dbReference type="CDD" id="cd00190">
    <property type="entry name" value="Tryp_SPc"/>
    <property type="match status" value="1"/>
</dbReference>
<dbReference type="FunFam" id="2.40.10.10:FF:000005">
    <property type="entry name" value="Serine protease 37"/>
    <property type="match status" value="1"/>
</dbReference>
<dbReference type="Gene3D" id="2.40.10.10">
    <property type="entry name" value="Trypsin-like serine proteases"/>
    <property type="match status" value="3"/>
</dbReference>
<dbReference type="InterPro" id="IPR009003">
    <property type="entry name" value="Peptidase_S1_PA"/>
</dbReference>
<dbReference type="GO" id="GO:0004252">
    <property type="term" value="F:serine-type endopeptidase activity"/>
    <property type="evidence" value="ECO:0007669"/>
    <property type="project" value="Ensembl"/>
</dbReference>
<evidence type="ECO:0000259" key="4">
    <source>
        <dbReference type="PROSITE" id="PS50240"/>
    </source>
</evidence>
<evidence type="ECO:0000256" key="2">
    <source>
        <dbReference type="SAM" id="MobiDB-lite"/>
    </source>
</evidence>
<dbReference type="InterPro" id="IPR001314">
    <property type="entry name" value="Peptidase_S1A"/>
</dbReference>
<dbReference type="GO" id="GO:0006508">
    <property type="term" value="P:proteolysis"/>
    <property type="evidence" value="ECO:0007669"/>
    <property type="project" value="InterPro"/>
</dbReference>
<dbReference type="PRINTS" id="PR00722">
    <property type="entry name" value="CHYMOTRYPSIN"/>
</dbReference>
<feature type="region of interest" description="Disordered" evidence="2">
    <location>
        <begin position="23"/>
        <end position="76"/>
    </location>
</feature>
<reference evidence="5" key="2">
    <citation type="submission" date="2025-09" db="UniProtKB">
        <authorList>
            <consortium name="Ensembl"/>
        </authorList>
    </citation>
    <scope>IDENTIFICATION</scope>
</reference>
<feature type="compositionally biased region" description="Polar residues" evidence="2">
    <location>
        <begin position="34"/>
        <end position="43"/>
    </location>
</feature>
<dbReference type="PROSITE" id="PS00134">
    <property type="entry name" value="TRYPSIN_HIS"/>
    <property type="match status" value="1"/>
</dbReference>
<dbReference type="Pfam" id="PF00089">
    <property type="entry name" value="Trypsin"/>
    <property type="match status" value="1"/>
</dbReference>
<dbReference type="InterPro" id="IPR043504">
    <property type="entry name" value="Peptidase_S1_PA_chymotrypsin"/>
</dbReference>
<dbReference type="Proteomes" id="UP000694426">
    <property type="component" value="Unplaced"/>
</dbReference>
<dbReference type="Ensembl" id="ENSABRT00000006161.1">
    <property type="protein sequence ID" value="ENSABRP00000004320.1"/>
    <property type="gene ID" value="ENSABRG00000003997.1"/>
</dbReference>
<dbReference type="InterPro" id="IPR001254">
    <property type="entry name" value="Trypsin_dom"/>
</dbReference>
<sequence length="334" mass="34897">MEARASLGLLLLLLPLPSGGLGEHHGGAGGASGVSSPQGSVEKQSGHPRSPAAAPGALRPPSARGRSRLGIIGGREAKPHSRPYMVSVQFGGVHACGGALLNRRWVLTAAHCIPKRLQGPGKVVVGLHHLWDHGAATQSFAIRAACPHPDYNRKTMENDLLLLQLSGTVARSRTRRPIALLRREPAAGTACSLAGWGGRREPEAALQELEVAVLDARMCNNSRFWHGGIAPTMICFQGRHRGAVPTKGDSGSPLVCGQPAAVAGVMSFSGPRPGDPLKPPVATSAVGHKKWIQRTLRRGCAARPELPSPSTRPGDRTPGTPQDEPAGTTTSAQP</sequence>
<feature type="compositionally biased region" description="Basic residues" evidence="2">
    <location>
        <begin position="287"/>
        <end position="297"/>
    </location>
</feature>
<dbReference type="GeneTree" id="ENSGT00940000162161"/>
<name>A0A8B9I2J0_9AVES</name>
<protein>
    <submittedName>
        <fullName evidence="5">Granzyme M</fullName>
    </submittedName>
</protein>
<feature type="chain" id="PRO_5034159687" evidence="3">
    <location>
        <begin position="23"/>
        <end position="334"/>
    </location>
</feature>
<keyword evidence="1" id="KW-1015">Disulfide bond</keyword>
<dbReference type="GO" id="GO:0006915">
    <property type="term" value="P:apoptotic process"/>
    <property type="evidence" value="ECO:0007669"/>
    <property type="project" value="Ensembl"/>
</dbReference>
<feature type="region of interest" description="Disordered" evidence="2">
    <location>
        <begin position="271"/>
        <end position="334"/>
    </location>
</feature>
<gene>
    <name evidence="5" type="primary">GZMM</name>
</gene>
<feature type="domain" description="Peptidase S1" evidence="4">
    <location>
        <begin position="71"/>
        <end position="297"/>
    </location>
</feature>
<evidence type="ECO:0000256" key="1">
    <source>
        <dbReference type="ARBA" id="ARBA00023157"/>
    </source>
</evidence>